<dbReference type="SMART" id="SM00365">
    <property type="entry name" value="LRR_SD22"/>
    <property type="match status" value="4"/>
</dbReference>
<dbReference type="Pfam" id="PF13855">
    <property type="entry name" value="LRR_8"/>
    <property type="match status" value="1"/>
</dbReference>
<keyword evidence="5" id="KW-0732">Signal</keyword>
<dbReference type="PANTHER" id="PTHR27008:SF602">
    <property type="entry name" value="LRR RECEPTOR-LIKE SERINE_THREONINE-PROTEIN KINASE EFR"/>
    <property type="match status" value="1"/>
</dbReference>
<evidence type="ECO:0000256" key="8">
    <source>
        <dbReference type="ARBA" id="ARBA00023136"/>
    </source>
</evidence>
<feature type="domain" description="Protein kinase" evidence="10">
    <location>
        <begin position="839"/>
        <end position="1119"/>
    </location>
</feature>
<comment type="similarity">
    <text evidence="2">Belongs to the protein kinase superfamily. Ser/Thr protein kinase family.</text>
</comment>
<sequence length="1143" mass="126252">MSPRNLHVVNLPVNMDRTCLVFHLVVILCLLRTSIARTKTITTDQSALRALKSHVTFDPSDVLSRSWIYQIPVCNWTGVKCSSLHQRVVALNISHLGLQGNIPPQVANLSFLNSIDISGNDFQGNLPEELVHLQRLSYINFSFNKFSGGVPSWLGFLPNLQYLYLANNSFTGILPSSLFNASKLEDMRIPYSQLEGIIAEEIGNLGNLKILDLQDNELMGSIPRTLFNISSLQVITLTNNSLSGTLPMNICTKLPKLQGIYLSRNLLSGQILSRFKNCTELQSLLLSMNNFSGQIPREVGNLTMLSRLRCGYNMFEGAVPPGIGNLLNLEVLHMAFCLLNGPVPAEFGNLQKLRTLDLTMNFLSGPIPKSIFNISTLTNISFTLNNLSGSIPPNIDQQLPNLEGLLLGGNKLSGVVLDSISNLTKLSQLELGQNQFTGSIPTSLGSLRFLEYLNIQRNHFTSDSPSEFSFLTSLTKCRNLRFLSISENPLSGELPPTIGNFSSSFQNFYAILCGIKGNIPHEIGNLSSLLLLSLGNNSFTGPLPDTLKGLSNLQGLDLQDNRISGSIPNHLCTLRHLAIVQLSRNQFSGQVPDCFGNITSLRELYLYSNRLNSTFPASLGRLKDLLYLEISSNSFIGDIPPEVGNLKAALDIDLAENEFSGNIPTTLGGLQNLISLTLAHNELQGPIPETFSNLLSLQLLDLSNNNFTGEISTSLESLLQLKYFNVSFNELQGRIPLNGSFANFTYESFMSNKALCGGPPSLHFPPCTVHSPHGSKKKRLRLVAYTLIPSALMIILITILLAILKKRRKRANTSEVELFPTILHERVSYRELQQATNDFSESNLIAIGGYGSVYKGVLEDGAPFAVKVFSLQSEGGFKSFEAECEVLRNLRHRNLVKVISSCSNPDFKALILDYMPNGSLEEWLHSYDCSLDFLQRLDIMIDVASALDYLHHGYSSPVVHCDLKPGNVLLDEDMTGHLSDFGISKLLGGGEITAQTKTLATIGYIAPEYGFEGVVSTRCDLYSFGILLMETFTRKRPTDEMFGEDCGLKDWVMDALQNSATHFIDSNLITLRDENSNKKVQCALSVMELALRCSAESPEQRLDARDCGILGQASVHVAVNRCHHIVAGYRYHRHFYLLLKSCS</sequence>
<dbReference type="InterPro" id="IPR008271">
    <property type="entry name" value="Ser/Thr_kinase_AS"/>
</dbReference>
<keyword evidence="3" id="KW-0433">Leucine-rich repeat</keyword>
<organism evidence="11 12">
    <name type="scientific">Coffea arabica</name>
    <name type="common">Arabian coffee</name>
    <dbReference type="NCBI Taxonomy" id="13443"/>
    <lineage>
        <taxon>Eukaryota</taxon>
        <taxon>Viridiplantae</taxon>
        <taxon>Streptophyta</taxon>
        <taxon>Embryophyta</taxon>
        <taxon>Tracheophyta</taxon>
        <taxon>Spermatophyta</taxon>
        <taxon>Magnoliopsida</taxon>
        <taxon>eudicotyledons</taxon>
        <taxon>Gunneridae</taxon>
        <taxon>Pentapetalae</taxon>
        <taxon>asterids</taxon>
        <taxon>lamiids</taxon>
        <taxon>Gentianales</taxon>
        <taxon>Rubiaceae</taxon>
        <taxon>Ixoroideae</taxon>
        <taxon>Gardenieae complex</taxon>
        <taxon>Bertiereae - Coffeeae clade</taxon>
        <taxon>Coffeeae</taxon>
        <taxon>Coffea</taxon>
    </lineage>
</organism>
<keyword evidence="7 9" id="KW-1133">Transmembrane helix</keyword>
<evidence type="ECO:0000256" key="6">
    <source>
        <dbReference type="ARBA" id="ARBA00022737"/>
    </source>
</evidence>
<dbReference type="SMART" id="SM00369">
    <property type="entry name" value="LRR_TYP"/>
    <property type="match status" value="10"/>
</dbReference>
<evidence type="ECO:0000256" key="4">
    <source>
        <dbReference type="ARBA" id="ARBA00022692"/>
    </source>
</evidence>
<dbReference type="InterPro" id="IPR055414">
    <property type="entry name" value="LRR_R13L4/SHOC2-like"/>
</dbReference>
<dbReference type="InterPro" id="IPR013210">
    <property type="entry name" value="LRR_N_plant-typ"/>
</dbReference>
<dbReference type="PROSITE" id="PS00108">
    <property type="entry name" value="PROTEIN_KINASE_ST"/>
    <property type="match status" value="1"/>
</dbReference>
<gene>
    <name evidence="12" type="primary">LOC113726146</name>
</gene>
<evidence type="ECO:0000256" key="3">
    <source>
        <dbReference type="ARBA" id="ARBA00022614"/>
    </source>
</evidence>
<reference evidence="12" key="1">
    <citation type="submission" date="2025-08" db="UniProtKB">
        <authorList>
            <consortium name="RefSeq"/>
        </authorList>
    </citation>
    <scope>IDENTIFICATION</scope>
    <source>
        <tissue evidence="12">Leaves</tissue>
    </source>
</reference>
<keyword evidence="11" id="KW-1185">Reference proteome</keyword>
<dbReference type="InterPro" id="IPR032675">
    <property type="entry name" value="LRR_dom_sf"/>
</dbReference>
<dbReference type="InterPro" id="IPR051809">
    <property type="entry name" value="Plant_receptor-like_S/T_kinase"/>
</dbReference>
<evidence type="ECO:0000256" key="2">
    <source>
        <dbReference type="ARBA" id="ARBA00008684"/>
    </source>
</evidence>
<dbReference type="PANTHER" id="PTHR27008">
    <property type="entry name" value="OS04G0122200 PROTEIN"/>
    <property type="match status" value="1"/>
</dbReference>
<dbReference type="InterPro" id="IPR011009">
    <property type="entry name" value="Kinase-like_dom_sf"/>
</dbReference>
<dbReference type="PROSITE" id="PS51450">
    <property type="entry name" value="LRR"/>
    <property type="match status" value="1"/>
</dbReference>
<dbReference type="InterPro" id="IPR000719">
    <property type="entry name" value="Prot_kinase_dom"/>
</dbReference>
<dbReference type="Gene3D" id="1.10.510.10">
    <property type="entry name" value="Transferase(Phosphotransferase) domain 1"/>
    <property type="match status" value="1"/>
</dbReference>
<dbReference type="Proteomes" id="UP001652660">
    <property type="component" value="Chromosome 2c"/>
</dbReference>
<dbReference type="SUPFAM" id="SSF56112">
    <property type="entry name" value="Protein kinase-like (PK-like)"/>
    <property type="match status" value="1"/>
</dbReference>
<comment type="subcellular location">
    <subcellularLocation>
        <location evidence="1">Membrane</location>
    </subcellularLocation>
</comment>
<evidence type="ECO:0000256" key="9">
    <source>
        <dbReference type="SAM" id="Phobius"/>
    </source>
</evidence>
<dbReference type="RefSeq" id="XP_071930571.1">
    <property type="nucleotide sequence ID" value="XM_072074470.1"/>
</dbReference>
<proteinExistence type="inferred from homology"/>
<feature type="transmembrane region" description="Helical" evidence="9">
    <location>
        <begin position="782"/>
        <end position="804"/>
    </location>
</feature>
<keyword evidence="4 9" id="KW-0812">Transmembrane</keyword>
<dbReference type="Pfam" id="PF23598">
    <property type="entry name" value="LRR_14"/>
    <property type="match status" value="1"/>
</dbReference>
<dbReference type="Gene3D" id="3.80.10.10">
    <property type="entry name" value="Ribonuclease Inhibitor"/>
    <property type="match status" value="5"/>
</dbReference>
<keyword evidence="8 9" id="KW-0472">Membrane</keyword>
<dbReference type="GeneID" id="113726146"/>
<dbReference type="PROSITE" id="PS50011">
    <property type="entry name" value="PROTEIN_KINASE_DOM"/>
    <property type="match status" value="1"/>
</dbReference>
<evidence type="ECO:0000313" key="11">
    <source>
        <dbReference type="Proteomes" id="UP001652660"/>
    </source>
</evidence>
<evidence type="ECO:0000313" key="12">
    <source>
        <dbReference type="RefSeq" id="XP_071930571.1"/>
    </source>
</evidence>
<evidence type="ECO:0000256" key="5">
    <source>
        <dbReference type="ARBA" id="ARBA00022729"/>
    </source>
</evidence>
<dbReference type="SMART" id="SM00220">
    <property type="entry name" value="S_TKc"/>
    <property type="match status" value="1"/>
</dbReference>
<protein>
    <submittedName>
        <fullName evidence="12">Uncharacterized protein isoform X1</fullName>
    </submittedName>
</protein>
<dbReference type="InterPro" id="IPR001611">
    <property type="entry name" value="Leu-rich_rpt"/>
</dbReference>
<keyword evidence="6" id="KW-0677">Repeat</keyword>
<evidence type="ECO:0000256" key="1">
    <source>
        <dbReference type="ARBA" id="ARBA00004370"/>
    </source>
</evidence>
<dbReference type="Gene3D" id="3.30.200.20">
    <property type="entry name" value="Phosphorylase Kinase, domain 1"/>
    <property type="match status" value="1"/>
</dbReference>
<dbReference type="Pfam" id="PF08263">
    <property type="entry name" value="LRRNT_2"/>
    <property type="match status" value="1"/>
</dbReference>
<evidence type="ECO:0000259" key="10">
    <source>
        <dbReference type="PROSITE" id="PS50011"/>
    </source>
</evidence>
<evidence type="ECO:0000256" key="7">
    <source>
        <dbReference type="ARBA" id="ARBA00022989"/>
    </source>
</evidence>
<name>A0ABM4WFK8_COFAR</name>
<accession>A0ABM4WFK8</accession>
<dbReference type="Pfam" id="PF00560">
    <property type="entry name" value="LRR_1"/>
    <property type="match status" value="7"/>
</dbReference>
<dbReference type="InterPro" id="IPR003591">
    <property type="entry name" value="Leu-rich_rpt_typical-subtyp"/>
</dbReference>
<dbReference type="Pfam" id="PF00069">
    <property type="entry name" value="Pkinase"/>
    <property type="match status" value="1"/>
</dbReference>
<dbReference type="SUPFAM" id="SSF52058">
    <property type="entry name" value="L domain-like"/>
    <property type="match status" value="3"/>
</dbReference>